<dbReference type="InterPro" id="IPR012337">
    <property type="entry name" value="RNaseH-like_sf"/>
</dbReference>
<dbReference type="Proteomes" id="UP000257109">
    <property type="component" value="Unassembled WGS sequence"/>
</dbReference>
<dbReference type="Gene3D" id="3.30.420.10">
    <property type="entry name" value="Ribonuclease H-like superfamily/Ribonuclease H"/>
    <property type="match status" value="1"/>
</dbReference>
<reference evidence="1" key="1">
    <citation type="submission" date="2018-05" db="EMBL/GenBank/DDBJ databases">
        <title>Draft genome of Mucuna pruriens seed.</title>
        <authorList>
            <person name="Nnadi N.E."/>
            <person name="Vos R."/>
            <person name="Hasami M.H."/>
            <person name="Devisetty U.K."/>
            <person name="Aguiy J.C."/>
        </authorList>
    </citation>
    <scope>NUCLEOTIDE SEQUENCE [LARGE SCALE GENOMIC DNA]</scope>
    <source>
        <strain evidence="1">JCA_2017</strain>
    </source>
</reference>
<comment type="caution">
    <text evidence="1">The sequence shown here is derived from an EMBL/GenBank/DDBJ whole genome shotgun (WGS) entry which is preliminary data.</text>
</comment>
<sequence length="174" mass="20008">MDGPTLEYFKKDVLPQDPKLATKVKREAAKYTLIGEHLYIRGFSFPLLRCLDTKEAEYIMREVHEGVCRSHIRDELGQVWSPGLLIINIHKAPSKLLHFPQVRGRHSKPLSSNSGKDKCIKEESVTTISAKKVRHFYWKKLICRFELPAVIVSNNETQFASWSMGELCAQLKIK</sequence>
<evidence type="ECO:0000313" key="1">
    <source>
        <dbReference type="EMBL" id="RDX96224.1"/>
    </source>
</evidence>
<dbReference type="GO" id="GO:0003676">
    <property type="term" value="F:nucleic acid binding"/>
    <property type="evidence" value="ECO:0007669"/>
    <property type="project" value="InterPro"/>
</dbReference>
<gene>
    <name evidence="1" type="ORF">CR513_21146</name>
</gene>
<dbReference type="PANTHER" id="PTHR48475">
    <property type="entry name" value="RIBONUCLEASE H"/>
    <property type="match status" value="1"/>
</dbReference>
<name>A0A371H0A6_MUCPR</name>
<dbReference type="PANTHER" id="PTHR48475:SF2">
    <property type="entry name" value="RIBONUCLEASE H"/>
    <property type="match status" value="1"/>
</dbReference>
<protein>
    <recommendedName>
        <fullName evidence="3">Integrase catalytic domain-containing protein</fullName>
    </recommendedName>
</protein>
<dbReference type="AlphaFoldDB" id="A0A371H0A6"/>
<proteinExistence type="predicted"/>
<dbReference type="InterPro" id="IPR036397">
    <property type="entry name" value="RNaseH_sf"/>
</dbReference>
<dbReference type="EMBL" id="QJKJ01003940">
    <property type="protein sequence ID" value="RDX96224.1"/>
    <property type="molecule type" value="Genomic_DNA"/>
</dbReference>
<feature type="non-terminal residue" evidence="1">
    <location>
        <position position="1"/>
    </location>
</feature>
<evidence type="ECO:0008006" key="3">
    <source>
        <dbReference type="Google" id="ProtNLM"/>
    </source>
</evidence>
<evidence type="ECO:0000313" key="2">
    <source>
        <dbReference type="Proteomes" id="UP000257109"/>
    </source>
</evidence>
<dbReference type="SUPFAM" id="SSF53098">
    <property type="entry name" value="Ribonuclease H-like"/>
    <property type="match status" value="1"/>
</dbReference>
<accession>A0A371H0A6</accession>
<keyword evidence="2" id="KW-1185">Reference proteome</keyword>
<organism evidence="1 2">
    <name type="scientific">Mucuna pruriens</name>
    <name type="common">Velvet bean</name>
    <name type="synonym">Dolichos pruriens</name>
    <dbReference type="NCBI Taxonomy" id="157652"/>
    <lineage>
        <taxon>Eukaryota</taxon>
        <taxon>Viridiplantae</taxon>
        <taxon>Streptophyta</taxon>
        <taxon>Embryophyta</taxon>
        <taxon>Tracheophyta</taxon>
        <taxon>Spermatophyta</taxon>
        <taxon>Magnoliopsida</taxon>
        <taxon>eudicotyledons</taxon>
        <taxon>Gunneridae</taxon>
        <taxon>Pentapetalae</taxon>
        <taxon>rosids</taxon>
        <taxon>fabids</taxon>
        <taxon>Fabales</taxon>
        <taxon>Fabaceae</taxon>
        <taxon>Papilionoideae</taxon>
        <taxon>50 kb inversion clade</taxon>
        <taxon>NPAAA clade</taxon>
        <taxon>indigoferoid/millettioid clade</taxon>
        <taxon>Phaseoleae</taxon>
        <taxon>Mucuna</taxon>
    </lineage>
</organism>